<protein>
    <submittedName>
        <fullName evidence="6">Crp/Fnr family transcriptional regulator</fullName>
    </submittedName>
</protein>
<evidence type="ECO:0000256" key="2">
    <source>
        <dbReference type="ARBA" id="ARBA00023125"/>
    </source>
</evidence>
<dbReference type="SMART" id="SM00419">
    <property type="entry name" value="HTH_CRP"/>
    <property type="match status" value="1"/>
</dbReference>
<dbReference type="PROSITE" id="PS50042">
    <property type="entry name" value="CNMP_BINDING_3"/>
    <property type="match status" value="1"/>
</dbReference>
<dbReference type="SUPFAM" id="SSF51206">
    <property type="entry name" value="cAMP-binding domain-like"/>
    <property type="match status" value="1"/>
</dbReference>
<keyword evidence="2" id="KW-0238">DNA-binding</keyword>
<name>A0ABV7IFZ6_9RHOB</name>
<accession>A0ABV7IFZ6</accession>
<dbReference type="InterPro" id="IPR018490">
    <property type="entry name" value="cNMP-bd_dom_sf"/>
</dbReference>
<feature type="domain" description="Cyclic nucleotide-binding" evidence="4">
    <location>
        <begin position="27"/>
        <end position="96"/>
    </location>
</feature>
<dbReference type="RefSeq" id="WP_207465340.1">
    <property type="nucleotide sequence ID" value="NZ_JAFNAW010000003.1"/>
</dbReference>
<evidence type="ECO:0000256" key="1">
    <source>
        <dbReference type="ARBA" id="ARBA00023015"/>
    </source>
</evidence>
<dbReference type="Gene3D" id="2.60.120.10">
    <property type="entry name" value="Jelly Rolls"/>
    <property type="match status" value="1"/>
</dbReference>
<keyword evidence="7" id="KW-1185">Reference proteome</keyword>
<dbReference type="PANTHER" id="PTHR24567">
    <property type="entry name" value="CRP FAMILY TRANSCRIPTIONAL REGULATORY PROTEIN"/>
    <property type="match status" value="1"/>
</dbReference>
<evidence type="ECO:0000259" key="4">
    <source>
        <dbReference type="PROSITE" id="PS50042"/>
    </source>
</evidence>
<dbReference type="Pfam" id="PF00027">
    <property type="entry name" value="cNMP_binding"/>
    <property type="match status" value="1"/>
</dbReference>
<proteinExistence type="predicted"/>
<dbReference type="Pfam" id="PF13545">
    <property type="entry name" value="HTH_Crp_2"/>
    <property type="match status" value="1"/>
</dbReference>
<dbReference type="InterPro" id="IPR000595">
    <property type="entry name" value="cNMP-bd_dom"/>
</dbReference>
<evidence type="ECO:0000313" key="7">
    <source>
        <dbReference type="Proteomes" id="UP001595557"/>
    </source>
</evidence>
<dbReference type="InterPro" id="IPR050397">
    <property type="entry name" value="Env_Response_Regulators"/>
</dbReference>
<evidence type="ECO:0000259" key="5">
    <source>
        <dbReference type="PROSITE" id="PS51063"/>
    </source>
</evidence>
<feature type="domain" description="HTH crp-type" evidence="5">
    <location>
        <begin position="158"/>
        <end position="236"/>
    </location>
</feature>
<dbReference type="InterPro" id="IPR012318">
    <property type="entry name" value="HTH_CRP"/>
</dbReference>
<evidence type="ECO:0000256" key="3">
    <source>
        <dbReference type="ARBA" id="ARBA00023163"/>
    </source>
</evidence>
<dbReference type="SMART" id="SM00100">
    <property type="entry name" value="cNMP"/>
    <property type="match status" value="1"/>
</dbReference>
<dbReference type="CDD" id="cd00092">
    <property type="entry name" value="HTH_CRP"/>
    <property type="match status" value="1"/>
</dbReference>
<dbReference type="PANTHER" id="PTHR24567:SF75">
    <property type="entry name" value="FUMARATE AND NITRATE REDUCTION REGULATORY PROTEIN"/>
    <property type="match status" value="1"/>
</dbReference>
<dbReference type="PRINTS" id="PR00034">
    <property type="entry name" value="HTHCRP"/>
</dbReference>
<dbReference type="InterPro" id="IPR036388">
    <property type="entry name" value="WH-like_DNA-bd_sf"/>
</dbReference>
<gene>
    <name evidence="6" type="ORF">ACFOD7_03030</name>
</gene>
<comment type="caution">
    <text evidence="6">The sequence shown here is derived from an EMBL/GenBank/DDBJ whole genome shotgun (WGS) entry which is preliminary data.</text>
</comment>
<reference evidence="7" key="1">
    <citation type="journal article" date="2019" name="Int. J. Syst. Evol. Microbiol.">
        <title>The Global Catalogue of Microorganisms (GCM) 10K type strain sequencing project: providing services to taxonomists for standard genome sequencing and annotation.</title>
        <authorList>
            <consortium name="The Broad Institute Genomics Platform"/>
            <consortium name="The Broad Institute Genome Sequencing Center for Infectious Disease"/>
            <person name="Wu L."/>
            <person name="Ma J."/>
        </authorList>
    </citation>
    <scope>NUCLEOTIDE SEQUENCE [LARGE SCALE GENOMIC DNA]</scope>
    <source>
        <strain evidence="7">KCTC 52239</strain>
    </source>
</reference>
<dbReference type="InterPro" id="IPR014710">
    <property type="entry name" value="RmlC-like_jellyroll"/>
</dbReference>
<organism evidence="6 7">
    <name type="scientific">Paracoccus fontiphilus</name>
    <dbReference type="NCBI Taxonomy" id="1815556"/>
    <lineage>
        <taxon>Bacteria</taxon>
        <taxon>Pseudomonadati</taxon>
        <taxon>Pseudomonadota</taxon>
        <taxon>Alphaproteobacteria</taxon>
        <taxon>Rhodobacterales</taxon>
        <taxon>Paracoccaceae</taxon>
        <taxon>Paracoccus</taxon>
    </lineage>
</organism>
<evidence type="ECO:0000313" key="6">
    <source>
        <dbReference type="EMBL" id="MFC3167016.1"/>
    </source>
</evidence>
<dbReference type="EMBL" id="JBHRTE010000010">
    <property type="protein sequence ID" value="MFC3167016.1"/>
    <property type="molecule type" value="Genomic_DNA"/>
</dbReference>
<keyword evidence="1" id="KW-0805">Transcription regulation</keyword>
<keyword evidence="3" id="KW-0804">Transcription</keyword>
<dbReference type="PROSITE" id="PS51063">
    <property type="entry name" value="HTH_CRP_2"/>
    <property type="match status" value="1"/>
</dbReference>
<dbReference type="CDD" id="cd00038">
    <property type="entry name" value="CAP_ED"/>
    <property type="match status" value="1"/>
</dbReference>
<dbReference type="Gene3D" id="1.10.10.10">
    <property type="entry name" value="Winged helix-like DNA-binding domain superfamily/Winged helix DNA-binding domain"/>
    <property type="match status" value="1"/>
</dbReference>
<dbReference type="InterPro" id="IPR036390">
    <property type="entry name" value="WH_DNA-bd_sf"/>
</dbReference>
<dbReference type="SUPFAM" id="SSF46785">
    <property type="entry name" value="Winged helix' DNA-binding domain"/>
    <property type="match status" value="1"/>
</dbReference>
<dbReference type="Proteomes" id="UP001595557">
    <property type="component" value="Unassembled WGS sequence"/>
</dbReference>
<sequence length="252" mass="27945">MVTATARNSGCHAQASCLTCSERSRSICAYTGPEELRQLEAIRFFRSYEPRQTIFMDGDPVDFVGTVLSGMVSLTKIMPDGRTQMVAMLRQGNFLGHPYRAQTSYNAVASTPVVMCGFRREPFEKLLRKIPGLGQGLLEQSSKELDAAREWMLLLGRKTAREKVASFLIIFAREKVAQHPSLMQKRMHLDMPYTRAEMGDYLGLSLETVSRQLSALKNDGIVDPDGKRGVTVLNYAALLSETGDDADGGWLA</sequence>